<gene>
    <name evidence="5" type="ORF">Xentx_03078</name>
</gene>
<dbReference type="Pfam" id="PF01638">
    <property type="entry name" value="HxlR"/>
    <property type="match status" value="1"/>
</dbReference>
<keyword evidence="2" id="KW-0238">DNA-binding</keyword>
<evidence type="ECO:0000313" key="5">
    <source>
        <dbReference type="EMBL" id="OKP03039.1"/>
    </source>
</evidence>
<organism evidence="5 6">
    <name type="scientific">Xenorhabdus thuongxuanensis</name>
    <dbReference type="NCBI Taxonomy" id="1873484"/>
    <lineage>
        <taxon>Bacteria</taxon>
        <taxon>Pseudomonadati</taxon>
        <taxon>Pseudomonadota</taxon>
        <taxon>Gammaproteobacteria</taxon>
        <taxon>Enterobacterales</taxon>
        <taxon>Morganellaceae</taxon>
        <taxon>Xenorhabdus</taxon>
    </lineage>
</organism>
<dbReference type="GO" id="GO:0003677">
    <property type="term" value="F:DNA binding"/>
    <property type="evidence" value="ECO:0007669"/>
    <property type="project" value="UniProtKB-KW"/>
</dbReference>
<protein>
    <submittedName>
        <fullName evidence="5">HxlR family transcriptional regulator</fullName>
    </submittedName>
</protein>
<proteinExistence type="predicted"/>
<feature type="domain" description="HTH hxlR-type" evidence="4">
    <location>
        <begin position="13"/>
        <end position="100"/>
    </location>
</feature>
<dbReference type="EMBL" id="MKGR01000028">
    <property type="protein sequence ID" value="OKP03039.1"/>
    <property type="molecule type" value="Genomic_DNA"/>
</dbReference>
<dbReference type="PROSITE" id="PS51118">
    <property type="entry name" value="HTH_HXLR"/>
    <property type="match status" value="1"/>
</dbReference>
<keyword evidence="1" id="KW-0805">Transcription regulation</keyword>
<dbReference type="OrthoDB" id="9807069at2"/>
<dbReference type="InterPro" id="IPR036388">
    <property type="entry name" value="WH-like_DNA-bd_sf"/>
</dbReference>
<keyword evidence="6" id="KW-1185">Reference proteome</keyword>
<evidence type="ECO:0000313" key="6">
    <source>
        <dbReference type="Proteomes" id="UP000186277"/>
    </source>
</evidence>
<dbReference type="Proteomes" id="UP000186277">
    <property type="component" value="Unassembled WGS sequence"/>
</dbReference>
<dbReference type="RefSeq" id="WP_074021235.1">
    <property type="nucleotide sequence ID" value="NZ_CAWMWP010000052.1"/>
</dbReference>
<accession>A0A1Q5TS41</accession>
<dbReference type="AlphaFoldDB" id="A0A1Q5TS41"/>
<evidence type="ECO:0000256" key="1">
    <source>
        <dbReference type="ARBA" id="ARBA00023015"/>
    </source>
</evidence>
<evidence type="ECO:0000259" key="4">
    <source>
        <dbReference type="PROSITE" id="PS51118"/>
    </source>
</evidence>
<dbReference type="Gene3D" id="1.10.10.10">
    <property type="entry name" value="Winged helix-like DNA-binding domain superfamily/Winged helix DNA-binding domain"/>
    <property type="match status" value="1"/>
</dbReference>
<reference evidence="5 6" key="1">
    <citation type="submission" date="2016-09" db="EMBL/GenBank/DDBJ databases">
        <title>Xenorhabdus thuongxuanensis sp. nov. and Xenorhabdus eapokensis sp. nov., isolated from Steinernema species.</title>
        <authorList>
            <person name="Kaempfer P."/>
            <person name="Tobias N.J."/>
            <person name="Phan Ke L."/>
            <person name="Bode H.B."/>
            <person name="Glaeser S.P."/>
        </authorList>
    </citation>
    <scope>NUCLEOTIDE SEQUENCE [LARGE SCALE GENOMIC DNA]</scope>
    <source>
        <strain evidence="5 6">30TX1</strain>
    </source>
</reference>
<keyword evidence="3" id="KW-0804">Transcription</keyword>
<sequence>MKKHTHFDCSSGCPVEAAIYLLGGKWRGAIIYHIAKNNGVGFYDLINKLNKLSRRTLSLQLPFLEKKGIVNKIVLSEKPLRIKFIFIHHIFSGVFNEKYI</sequence>
<dbReference type="InterPro" id="IPR036390">
    <property type="entry name" value="WH_DNA-bd_sf"/>
</dbReference>
<dbReference type="SUPFAM" id="SSF46785">
    <property type="entry name" value="Winged helix' DNA-binding domain"/>
    <property type="match status" value="1"/>
</dbReference>
<evidence type="ECO:0000256" key="2">
    <source>
        <dbReference type="ARBA" id="ARBA00023125"/>
    </source>
</evidence>
<dbReference type="InterPro" id="IPR002577">
    <property type="entry name" value="HTH_HxlR"/>
</dbReference>
<name>A0A1Q5TS41_9GAMM</name>
<comment type="caution">
    <text evidence="5">The sequence shown here is derived from an EMBL/GenBank/DDBJ whole genome shotgun (WGS) entry which is preliminary data.</text>
</comment>
<dbReference type="PANTHER" id="PTHR33204">
    <property type="entry name" value="TRANSCRIPTIONAL REGULATOR, MARR FAMILY"/>
    <property type="match status" value="1"/>
</dbReference>
<evidence type="ECO:0000256" key="3">
    <source>
        <dbReference type="ARBA" id="ARBA00023163"/>
    </source>
</evidence>
<dbReference type="PANTHER" id="PTHR33204:SF29">
    <property type="entry name" value="TRANSCRIPTIONAL REGULATOR"/>
    <property type="match status" value="1"/>
</dbReference>